<dbReference type="Gene3D" id="3.40.50.300">
    <property type="entry name" value="P-loop containing nucleotide triphosphate hydrolases"/>
    <property type="match status" value="1"/>
</dbReference>
<dbReference type="EC" id="2.7.7.7" evidence="1"/>
<keyword evidence="2" id="KW-0808">Transferase</keyword>
<comment type="caution">
    <text evidence="4">The sequence shown here is derived from an EMBL/GenBank/DDBJ whole genome shotgun (WGS) entry which is preliminary data.</text>
</comment>
<dbReference type="RefSeq" id="WP_131913444.1">
    <property type="nucleotide sequence ID" value="NZ_OU594967.1"/>
</dbReference>
<organism evidence="4 5">
    <name type="scientific">Celerinatantimonas diazotrophica</name>
    <dbReference type="NCBI Taxonomy" id="412034"/>
    <lineage>
        <taxon>Bacteria</taxon>
        <taxon>Pseudomonadati</taxon>
        <taxon>Pseudomonadota</taxon>
        <taxon>Gammaproteobacteria</taxon>
        <taxon>Celerinatantimonadaceae</taxon>
        <taxon>Celerinatantimonas</taxon>
    </lineage>
</organism>
<dbReference type="GO" id="GO:0009360">
    <property type="term" value="C:DNA polymerase III complex"/>
    <property type="evidence" value="ECO:0007669"/>
    <property type="project" value="TreeGrafter"/>
</dbReference>
<dbReference type="InterPro" id="IPR050238">
    <property type="entry name" value="DNA_Rep/Repair_Clamp_Loader"/>
</dbReference>
<dbReference type="EMBL" id="SMGD01000014">
    <property type="protein sequence ID" value="TCK47642.1"/>
    <property type="molecule type" value="Genomic_DNA"/>
</dbReference>
<keyword evidence="2" id="KW-0548">Nucleotidyltransferase</keyword>
<dbReference type="PANTHER" id="PTHR11669:SF8">
    <property type="entry name" value="DNA POLYMERASE III SUBUNIT DELTA"/>
    <property type="match status" value="1"/>
</dbReference>
<dbReference type="PANTHER" id="PTHR11669">
    <property type="entry name" value="REPLICATION FACTOR C / DNA POLYMERASE III GAMMA-TAU SUBUNIT"/>
    <property type="match status" value="1"/>
</dbReference>
<dbReference type="SUPFAM" id="SSF52540">
    <property type="entry name" value="P-loop containing nucleoside triphosphate hydrolases"/>
    <property type="match status" value="1"/>
</dbReference>
<dbReference type="OrthoDB" id="9811073at2"/>
<dbReference type="Pfam" id="PF13177">
    <property type="entry name" value="DNA_pol3_delta2"/>
    <property type="match status" value="1"/>
</dbReference>
<sequence length="318" mass="36374">MITSLPPWQERLVEQLSAQFANHRLAQTLLFDYEKGAAVETLSNYLVRLILCQSHTAKYTPCGHCHSCHMLESESHSDFYSLAPKGQSIGVDDVRLLQDWSVQKPTHGHGKVALIEQSHKLTPSAANALLKMLEEPKENTYFILLKPLQSSLLTTIISRAQRWVIHSPSPTQALDLLQQWYPDIHLERLQLALHWLDGPTECAEFFNNNGEDELSKFTQAVEGLNQHDIDPIAQQLEKSPDKLSWLGQIIIDSLQNHFHKRDHICPLLTQLTQNQLIDAWQMFVQLREKLAQHPALNFSLQVYPLLSYLNQPESNRAD</sequence>
<evidence type="ECO:0000256" key="2">
    <source>
        <dbReference type="ARBA" id="ARBA00022932"/>
    </source>
</evidence>
<dbReference type="InterPro" id="IPR027417">
    <property type="entry name" value="P-loop_NTPase"/>
</dbReference>
<evidence type="ECO:0000256" key="3">
    <source>
        <dbReference type="ARBA" id="ARBA00049244"/>
    </source>
</evidence>
<gene>
    <name evidence="4" type="ORF">EV690_2679</name>
</gene>
<protein>
    <recommendedName>
        <fullName evidence="1">DNA-directed DNA polymerase</fullName>
        <ecNumber evidence="1">2.7.7.7</ecNumber>
    </recommendedName>
</protein>
<dbReference type="GO" id="GO:0003887">
    <property type="term" value="F:DNA-directed DNA polymerase activity"/>
    <property type="evidence" value="ECO:0007669"/>
    <property type="project" value="UniProtKB-KW"/>
</dbReference>
<name>A0A4R1JAH8_9GAMM</name>
<evidence type="ECO:0000256" key="1">
    <source>
        <dbReference type="ARBA" id="ARBA00012417"/>
    </source>
</evidence>
<dbReference type="AlphaFoldDB" id="A0A4R1JAH8"/>
<dbReference type="GO" id="GO:0006261">
    <property type="term" value="P:DNA-templated DNA replication"/>
    <property type="evidence" value="ECO:0007669"/>
    <property type="project" value="TreeGrafter"/>
</dbReference>
<keyword evidence="2" id="KW-0239">DNA-directed DNA polymerase</keyword>
<evidence type="ECO:0000313" key="4">
    <source>
        <dbReference type="EMBL" id="TCK47642.1"/>
    </source>
</evidence>
<proteinExistence type="predicted"/>
<evidence type="ECO:0000313" key="5">
    <source>
        <dbReference type="Proteomes" id="UP000295565"/>
    </source>
</evidence>
<comment type="catalytic activity">
    <reaction evidence="3">
        <text>DNA(n) + a 2'-deoxyribonucleoside 5'-triphosphate = DNA(n+1) + diphosphate</text>
        <dbReference type="Rhea" id="RHEA:22508"/>
        <dbReference type="Rhea" id="RHEA-COMP:17339"/>
        <dbReference type="Rhea" id="RHEA-COMP:17340"/>
        <dbReference type="ChEBI" id="CHEBI:33019"/>
        <dbReference type="ChEBI" id="CHEBI:61560"/>
        <dbReference type="ChEBI" id="CHEBI:173112"/>
        <dbReference type="EC" id="2.7.7.7"/>
    </reaction>
</comment>
<dbReference type="Proteomes" id="UP000295565">
    <property type="component" value="Unassembled WGS sequence"/>
</dbReference>
<accession>A0A4R1JAH8</accession>
<reference evidence="4 5" key="1">
    <citation type="submission" date="2019-03" db="EMBL/GenBank/DDBJ databases">
        <title>Genomic Encyclopedia of Type Strains, Phase IV (KMG-IV): sequencing the most valuable type-strain genomes for metagenomic binning, comparative biology and taxonomic classification.</title>
        <authorList>
            <person name="Goeker M."/>
        </authorList>
    </citation>
    <scope>NUCLEOTIDE SEQUENCE [LARGE SCALE GENOMIC DNA]</scope>
    <source>
        <strain evidence="4 5">DSM 18577</strain>
    </source>
</reference>
<keyword evidence="5" id="KW-1185">Reference proteome</keyword>